<dbReference type="Proteomes" id="UP001153269">
    <property type="component" value="Unassembled WGS sequence"/>
</dbReference>
<gene>
    <name evidence="1" type="ORF">PLEPLA_LOCUS10601</name>
</gene>
<comment type="caution">
    <text evidence="1">The sequence shown here is derived from an EMBL/GenBank/DDBJ whole genome shotgun (WGS) entry which is preliminary data.</text>
</comment>
<reference evidence="1" key="1">
    <citation type="submission" date="2020-03" db="EMBL/GenBank/DDBJ databases">
        <authorList>
            <person name="Weist P."/>
        </authorList>
    </citation>
    <scope>NUCLEOTIDE SEQUENCE</scope>
</reference>
<proteinExistence type="predicted"/>
<name>A0A9N7U3J6_PLEPL</name>
<dbReference type="AlphaFoldDB" id="A0A9N7U3J6"/>
<dbReference type="EMBL" id="CADEAL010000602">
    <property type="protein sequence ID" value="CAB1422683.1"/>
    <property type="molecule type" value="Genomic_DNA"/>
</dbReference>
<feature type="non-terminal residue" evidence="1">
    <location>
        <position position="1"/>
    </location>
</feature>
<accession>A0A9N7U3J6</accession>
<evidence type="ECO:0000313" key="1">
    <source>
        <dbReference type="EMBL" id="CAB1422683.1"/>
    </source>
</evidence>
<evidence type="ECO:0000313" key="2">
    <source>
        <dbReference type="Proteomes" id="UP001153269"/>
    </source>
</evidence>
<sequence>MSQQLGLDFLQSLPLNIEPHSRSFSAQCSVALSEPNLLPLSSPFLSFVSTLRCALGTKPPAPPPFPPSHLLLTAQSSMRAGTTDDSSLTGSYIWRRNLVSRSGAAMPFGCITIGEKKEYHIPSDVSDKYDLGQIVKSEEFCEIFRAKDKTTMKMYTCKKFLKKDGRKVRKAAKNEILILK</sequence>
<keyword evidence="2" id="KW-1185">Reference proteome</keyword>
<organism evidence="1 2">
    <name type="scientific">Pleuronectes platessa</name>
    <name type="common">European plaice</name>
    <dbReference type="NCBI Taxonomy" id="8262"/>
    <lineage>
        <taxon>Eukaryota</taxon>
        <taxon>Metazoa</taxon>
        <taxon>Chordata</taxon>
        <taxon>Craniata</taxon>
        <taxon>Vertebrata</taxon>
        <taxon>Euteleostomi</taxon>
        <taxon>Actinopterygii</taxon>
        <taxon>Neopterygii</taxon>
        <taxon>Teleostei</taxon>
        <taxon>Neoteleostei</taxon>
        <taxon>Acanthomorphata</taxon>
        <taxon>Carangaria</taxon>
        <taxon>Pleuronectiformes</taxon>
        <taxon>Pleuronectoidei</taxon>
        <taxon>Pleuronectidae</taxon>
        <taxon>Pleuronectes</taxon>
    </lineage>
</organism>
<protein>
    <submittedName>
        <fullName evidence="1">Uncharacterized protein</fullName>
    </submittedName>
</protein>
<dbReference type="Gene3D" id="3.30.200.20">
    <property type="entry name" value="Phosphorylase Kinase, domain 1"/>
    <property type="match status" value="1"/>
</dbReference>